<protein>
    <submittedName>
        <fullName evidence="3">Uncharacterized protein LOC118767830</fullName>
    </submittedName>
</protein>
<dbReference type="AlphaFoldDB" id="A0A7E6FMZ7"/>
<evidence type="ECO:0000313" key="2">
    <source>
        <dbReference type="Proteomes" id="UP000515154"/>
    </source>
</evidence>
<gene>
    <name evidence="3" type="primary">LOC118767830</name>
</gene>
<proteinExistence type="predicted"/>
<organism evidence="2 3">
    <name type="scientific">Octopus sinensis</name>
    <name type="common">East Asian common octopus</name>
    <dbReference type="NCBI Taxonomy" id="2607531"/>
    <lineage>
        <taxon>Eukaryota</taxon>
        <taxon>Metazoa</taxon>
        <taxon>Spiralia</taxon>
        <taxon>Lophotrochozoa</taxon>
        <taxon>Mollusca</taxon>
        <taxon>Cephalopoda</taxon>
        <taxon>Coleoidea</taxon>
        <taxon>Octopodiformes</taxon>
        <taxon>Octopoda</taxon>
        <taxon>Incirrata</taxon>
        <taxon>Octopodidae</taxon>
        <taxon>Octopus</taxon>
    </lineage>
</organism>
<reference evidence="3" key="1">
    <citation type="submission" date="2025-08" db="UniProtKB">
        <authorList>
            <consortium name="RefSeq"/>
        </authorList>
    </citation>
    <scope>IDENTIFICATION</scope>
</reference>
<keyword evidence="1" id="KW-0812">Transmembrane</keyword>
<sequence length="227" mass="25788">MLRHGKQGSNQLNLSPVQQPYQNMAHKGQTGSFEVSVCYQERTNSLLVGNNMTVSSFLPIAVNFFLHKTESIEKYKIIYAGSVLKNEVLLKDLQLCTSSVLHMVNTEKKNHLSSQNESKEYSYYVYCYECKDIASAQLRIKCQQCGQCQRFLIDKQHVSSFTFAFLSFITTTAFSHSACFIIAFLSIYCLSFLVLLRLDPISRQVLASRQQKGNNIIVKGAKLRLTL</sequence>
<evidence type="ECO:0000256" key="1">
    <source>
        <dbReference type="SAM" id="Phobius"/>
    </source>
</evidence>
<feature type="transmembrane region" description="Helical" evidence="1">
    <location>
        <begin position="163"/>
        <end position="196"/>
    </location>
</feature>
<keyword evidence="1" id="KW-1133">Transmembrane helix</keyword>
<dbReference type="InterPro" id="IPR029071">
    <property type="entry name" value="Ubiquitin-like_domsf"/>
</dbReference>
<accession>A0A7E6FMZ7</accession>
<dbReference type="RefSeq" id="XP_036368994.1">
    <property type="nucleotide sequence ID" value="XM_036513101.1"/>
</dbReference>
<keyword evidence="1" id="KW-0472">Membrane</keyword>
<dbReference type="Proteomes" id="UP000515154">
    <property type="component" value="Linkage group LG24"/>
</dbReference>
<evidence type="ECO:0000313" key="3">
    <source>
        <dbReference type="RefSeq" id="XP_036368994.1"/>
    </source>
</evidence>
<dbReference type="KEGG" id="osn:118767830"/>
<name>A0A7E6FMZ7_9MOLL</name>
<keyword evidence="2" id="KW-1185">Reference proteome</keyword>
<dbReference type="SUPFAM" id="SSF54236">
    <property type="entry name" value="Ubiquitin-like"/>
    <property type="match status" value="1"/>
</dbReference>